<dbReference type="STRING" id="683260.SAMN05421874_103249"/>
<dbReference type="PANTHER" id="PTHR33495:SF2">
    <property type="entry name" value="ANTI-SIGMA FACTOR ANTAGONIST TM_1081-RELATED"/>
    <property type="match status" value="1"/>
</dbReference>
<dbReference type="InterPro" id="IPR036513">
    <property type="entry name" value="STAS_dom_sf"/>
</dbReference>
<evidence type="ECO:0000256" key="2">
    <source>
        <dbReference type="RuleBase" id="RU003749"/>
    </source>
</evidence>
<evidence type="ECO:0000256" key="1">
    <source>
        <dbReference type="ARBA" id="ARBA00009013"/>
    </source>
</evidence>
<dbReference type="RefSeq" id="WP_090761284.1">
    <property type="nucleotide sequence ID" value="NZ_FNFB01000003.1"/>
</dbReference>
<organism evidence="4 5">
    <name type="scientific">Nonomuraea maritima</name>
    <dbReference type="NCBI Taxonomy" id="683260"/>
    <lineage>
        <taxon>Bacteria</taxon>
        <taxon>Bacillati</taxon>
        <taxon>Actinomycetota</taxon>
        <taxon>Actinomycetes</taxon>
        <taxon>Streptosporangiales</taxon>
        <taxon>Streptosporangiaceae</taxon>
        <taxon>Nonomuraea</taxon>
    </lineage>
</organism>
<keyword evidence="5" id="KW-1185">Reference proteome</keyword>
<dbReference type="PANTHER" id="PTHR33495">
    <property type="entry name" value="ANTI-SIGMA FACTOR ANTAGONIST TM_1081-RELATED-RELATED"/>
    <property type="match status" value="1"/>
</dbReference>
<proteinExistence type="inferred from homology"/>
<evidence type="ECO:0000313" key="5">
    <source>
        <dbReference type="Proteomes" id="UP000198683"/>
    </source>
</evidence>
<comment type="similarity">
    <text evidence="1 2">Belongs to the anti-sigma-factor antagonist family.</text>
</comment>
<dbReference type="PROSITE" id="PS50801">
    <property type="entry name" value="STAS"/>
    <property type="match status" value="1"/>
</dbReference>
<dbReference type="AlphaFoldDB" id="A0A1G8WPK9"/>
<dbReference type="Gene3D" id="3.30.750.24">
    <property type="entry name" value="STAS domain"/>
    <property type="match status" value="1"/>
</dbReference>
<dbReference type="InterPro" id="IPR003658">
    <property type="entry name" value="Anti-sigma_ant"/>
</dbReference>
<evidence type="ECO:0000313" key="4">
    <source>
        <dbReference type="EMBL" id="SDJ80033.1"/>
    </source>
</evidence>
<dbReference type="EMBL" id="FNFB01000003">
    <property type="protein sequence ID" value="SDJ80033.1"/>
    <property type="molecule type" value="Genomic_DNA"/>
</dbReference>
<dbReference type="SUPFAM" id="SSF52091">
    <property type="entry name" value="SpoIIaa-like"/>
    <property type="match status" value="1"/>
</dbReference>
<name>A0A1G8WPK9_9ACTN</name>
<dbReference type="OrthoDB" id="9793697at2"/>
<evidence type="ECO:0000259" key="3">
    <source>
        <dbReference type="PROSITE" id="PS50801"/>
    </source>
</evidence>
<dbReference type="CDD" id="cd07043">
    <property type="entry name" value="STAS_anti-anti-sigma_factors"/>
    <property type="match status" value="1"/>
</dbReference>
<protein>
    <recommendedName>
        <fullName evidence="2">Anti-sigma factor antagonist</fullName>
    </recommendedName>
</protein>
<dbReference type="InterPro" id="IPR002645">
    <property type="entry name" value="STAS_dom"/>
</dbReference>
<gene>
    <name evidence="4" type="ORF">SAMN05421874_103249</name>
</gene>
<feature type="domain" description="STAS" evidence="3">
    <location>
        <begin position="4"/>
        <end position="113"/>
    </location>
</feature>
<dbReference type="Pfam" id="PF01740">
    <property type="entry name" value="STAS"/>
    <property type="match status" value="1"/>
</dbReference>
<reference evidence="4 5" key="1">
    <citation type="submission" date="2016-10" db="EMBL/GenBank/DDBJ databases">
        <authorList>
            <person name="de Groot N.N."/>
        </authorList>
    </citation>
    <scope>NUCLEOTIDE SEQUENCE [LARGE SCALE GENOMIC DNA]</scope>
    <source>
        <strain evidence="4 5">CGMCC 4.5681</strain>
    </source>
</reference>
<dbReference type="NCBIfam" id="TIGR00377">
    <property type="entry name" value="ant_ant_sig"/>
    <property type="match status" value="1"/>
</dbReference>
<sequence>MPPLSLAHHYLPGVTVITVCGEVDATNRAQFESYLREARRDPSDAVVFDLARMPFLDSSGLHVLLMTATDCLRHGGTVHLAAAQRLPARLFQVTGVAAHIPVYDTVEDAVAAARPPFKRSL</sequence>
<dbReference type="Proteomes" id="UP000198683">
    <property type="component" value="Unassembled WGS sequence"/>
</dbReference>
<dbReference type="GO" id="GO:0043856">
    <property type="term" value="F:anti-sigma factor antagonist activity"/>
    <property type="evidence" value="ECO:0007669"/>
    <property type="project" value="InterPro"/>
</dbReference>
<accession>A0A1G8WPK9</accession>